<comment type="caution">
    <text evidence="2">The sequence shown here is derived from an EMBL/GenBank/DDBJ whole genome shotgun (WGS) entry which is preliminary data.</text>
</comment>
<keyword evidence="1" id="KW-0472">Membrane</keyword>
<dbReference type="AlphaFoldDB" id="A0AA94WUX3"/>
<protein>
    <submittedName>
        <fullName evidence="2">Uncharacterized protein</fullName>
    </submittedName>
</protein>
<dbReference type="EMBL" id="VTEU01000001">
    <property type="protein sequence ID" value="TYS61305.1"/>
    <property type="molecule type" value="Genomic_DNA"/>
</dbReference>
<keyword evidence="1" id="KW-1133">Transmembrane helix</keyword>
<keyword evidence="1" id="KW-0812">Transmembrane</keyword>
<reference evidence="2 3" key="1">
    <citation type="submission" date="2019-08" db="EMBL/GenBank/DDBJ databases">
        <title>Bacillus genomes from the desert of Cuatro Cienegas, Coahuila.</title>
        <authorList>
            <person name="Olmedo-Alvarez G."/>
        </authorList>
    </citation>
    <scope>NUCLEOTIDE SEQUENCE [LARGE SCALE GENOMIC DNA]</scope>
    <source>
        <strain evidence="2 3">CH88_3T</strain>
    </source>
</reference>
<dbReference type="RefSeq" id="WP_148964902.1">
    <property type="nucleotide sequence ID" value="NZ_JBNIKZ010000002.1"/>
</dbReference>
<gene>
    <name evidence="2" type="ORF">FZC74_03245</name>
</gene>
<name>A0AA94WUX3_9BACI</name>
<feature type="transmembrane region" description="Helical" evidence="1">
    <location>
        <begin position="33"/>
        <end position="50"/>
    </location>
</feature>
<proteinExistence type="predicted"/>
<accession>A0AA94WUX3</accession>
<evidence type="ECO:0000313" key="2">
    <source>
        <dbReference type="EMBL" id="TYS61305.1"/>
    </source>
</evidence>
<evidence type="ECO:0000313" key="3">
    <source>
        <dbReference type="Proteomes" id="UP000323393"/>
    </source>
</evidence>
<dbReference type="Proteomes" id="UP000323393">
    <property type="component" value="Unassembled WGS sequence"/>
</dbReference>
<feature type="transmembrane region" description="Helical" evidence="1">
    <location>
        <begin position="6"/>
        <end position="26"/>
    </location>
</feature>
<feature type="transmembrane region" description="Helical" evidence="1">
    <location>
        <begin position="56"/>
        <end position="76"/>
    </location>
</feature>
<evidence type="ECO:0000256" key="1">
    <source>
        <dbReference type="SAM" id="Phobius"/>
    </source>
</evidence>
<sequence length="93" mass="10355">MEYLFPMIALFLLGMLVFSGGGLMAYLNKKVHFVSVILTMVSFGILYSLIARITDLLPAIITMSTVLSLLGIWVVNNYRSVKMAPKDLNKQTP</sequence>
<organism evidence="2 3">
    <name type="scientific">Sutcliffiella horikoshii</name>
    <dbReference type="NCBI Taxonomy" id="79883"/>
    <lineage>
        <taxon>Bacteria</taxon>
        <taxon>Bacillati</taxon>
        <taxon>Bacillota</taxon>
        <taxon>Bacilli</taxon>
        <taxon>Bacillales</taxon>
        <taxon>Bacillaceae</taxon>
        <taxon>Sutcliffiella</taxon>
    </lineage>
</organism>